<reference evidence="4" key="1">
    <citation type="submission" date="2017-05" db="EMBL/GenBank/DDBJ databases">
        <authorList>
            <person name="Kirkegaard R."/>
            <person name="Mcilroy J S."/>
        </authorList>
    </citation>
    <scope>NUCLEOTIDE SEQUENCE [LARGE SCALE GENOMIC DNA]</scope>
</reference>
<dbReference type="InterPro" id="IPR014730">
    <property type="entry name" value="ETF_a/b_N"/>
</dbReference>
<dbReference type="InterPro" id="IPR012255">
    <property type="entry name" value="ETF_b"/>
</dbReference>
<accession>A0A1Y6K2D9</accession>
<dbReference type="AlphaFoldDB" id="A0A1Y6K2D9"/>
<dbReference type="PANTHER" id="PTHR21294">
    <property type="entry name" value="ELECTRON TRANSFER FLAVOPROTEIN BETA-SUBUNIT"/>
    <property type="match status" value="1"/>
</dbReference>
<dbReference type="SMART" id="SM00893">
    <property type="entry name" value="ETF"/>
    <property type="match status" value="1"/>
</dbReference>
<evidence type="ECO:0000256" key="1">
    <source>
        <dbReference type="ARBA" id="ARBA00042002"/>
    </source>
</evidence>
<proteinExistence type="predicted"/>
<protein>
    <recommendedName>
        <fullName evidence="1">Electron transfer flavoprotein small subunit</fullName>
    </recommendedName>
</protein>
<name>A0A1Y6K2D9_9CHLR</name>
<dbReference type="PANTHER" id="PTHR21294:SF17">
    <property type="entry name" value="PROTEIN FIXA"/>
    <property type="match status" value="1"/>
</dbReference>
<feature type="domain" description="Electron transfer flavoprotein alpha/beta-subunit N-terminal" evidence="2">
    <location>
        <begin position="23"/>
        <end position="217"/>
    </location>
</feature>
<keyword evidence="4" id="KW-1185">Reference proteome</keyword>
<dbReference type="Pfam" id="PF01012">
    <property type="entry name" value="ETF"/>
    <property type="match status" value="1"/>
</dbReference>
<dbReference type="InterPro" id="IPR014729">
    <property type="entry name" value="Rossmann-like_a/b/a_fold"/>
</dbReference>
<dbReference type="GO" id="GO:0009055">
    <property type="term" value="F:electron transfer activity"/>
    <property type="evidence" value="ECO:0007669"/>
    <property type="project" value="InterPro"/>
</dbReference>
<dbReference type="RefSeq" id="WP_087861747.1">
    <property type="nucleotide sequence ID" value="NZ_LT859958.1"/>
</dbReference>
<dbReference type="EMBL" id="LT859958">
    <property type="protein sequence ID" value="SMX53833.1"/>
    <property type="molecule type" value="Genomic_DNA"/>
</dbReference>
<gene>
    <name evidence="3" type="primary">etfB</name>
    <name evidence="3" type="ORF">CFX1CAM_0768</name>
</gene>
<dbReference type="InterPro" id="IPR033948">
    <property type="entry name" value="ETF_beta_N"/>
</dbReference>
<dbReference type="SUPFAM" id="SSF52402">
    <property type="entry name" value="Adenine nucleotide alpha hydrolases-like"/>
    <property type="match status" value="1"/>
</dbReference>
<dbReference type="CDD" id="cd01714">
    <property type="entry name" value="ETF_beta"/>
    <property type="match status" value="1"/>
</dbReference>
<dbReference type="KEGG" id="abat:CFX1CAM_0768"/>
<dbReference type="Proteomes" id="UP000195514">
    <property type="component" value="Chromosome I"/>
</dbReference>
<evidence type="ECO:0000313" key="4">
    <source>
        <dbReference type="Proteomes" id="UP000195514"/>
    </source>
</evidence>
<evidence type="ECO:0000313" key="3">
    <source>
        <dbReference type="EMBL" id="SMX53833.1"/>
    </source>
</evidence>
<sequence length="274" mass="29899">MKKIVVCVKQVPEVTDVQVDPTTGTLLREGVQSILNPFCEYALDHAARIKQADADIEVIAICMGPPQAEDALRRCLELGADRAILLTDRKFAGADTWATAYTLAEVIRQLIPDFTLILAGKQAIDGDTAQVGPEIAEILGLPQITYGTNVNLTADGRRVQVKREAEHGIEVLDAALPALVTITKGETQRRAPSLDAVIDAHRKNIEIITAGDLSLDEEKLGLKGSYTQVVKVFPPPTKKDSRVLKDLEPAEAAREIFSFLKENHFLENNRSGAK</sequence>
<dbReference type="PIRSF" id="PIRSF000090">
    <property type="entry name" value="Beta-ETF"/>
    <property type="match status" value="1"/>
</dbReference>
<dbReference type="OrthoDB" id="9804960at2"/>
<evidence type="ECO:0000259" key="2">
    <source>
        <dbReference type="SMART" id="SM00893"/>
    </source>
</evidence>
<dbReference type="Gene3D" id="3.40.50.620">
    <property type="entry name" value="HUPs"/>
    <property type="match status" value="1"/>
</dbReference>
<organism evidence="3 4">
    <name type="scientific">Candidatus Brevifilum fermentans</name>
    <dbReference type="NCBI Taxonomy" id="1986204"/>
    <lineage>
        <taxon>Bacteria</taxon>
        <taxon>Bacillati</taxon>
        <taxon>Chloroflexota</taxon>
        <taxon>Anaerolineae</taxon>
        <taxon>Anaerolineales</taxon>
        <taxon>Anaerolineaceae</taxon>
        <taxon>Candidatus Brevifilum</taxon>
    </lineage>
</organism>